<dbReference type="GO" id="GO:0047493">
    <property type="term" value="F:ceramide cholinephosphotransferase activity"/>
    <property type="evidence" value="ECO:0007669"/>
    <property type="project" value="TreeGrafter"/>
</dbReference>
<keyword evidence="2" id="KW-0812">Transmembrane</keyword>
<dbReference type="GeneID" id="119731437"/>
<feature type="region of interest" description="Disordered" evidence="1">
    <location>
        <begin position="1"/>
        <end position="35"/>
    </location>
</feature>
<dbReference type="RefSeq" id="XP_038060535.1">
    <property type="nucleotide sequence ID" value="XM_038204607.1"/>
</dbReference>
<dbReference type="InterPro" id="IPR045221">
    <property type="entry name" value="Sphingomyelin_synth-like"/>
</dbReference>
<protein>
    <submittedName>
        <fullName evidence="3">Uncharacterized protein</fullName>
    </submittedName>
</protein>
<evidence type="ECO:0000313" key="4">
    <source>
        <dbReference type="Proteomes" id="UP000887568"/>
    </source>
</evidence>
<keyword evidence="2" id="KW-1133">Transmembrane helix</keyword>
<feature type="compositionally biased region" description="Polar residues" evidence="1">
    <location>
        <begin position="7"/>
        <end position="28"/>
    </location>
</feature>
<keyword evidence="4" id="KW-1185">Reference proteome</keyword>
<organism evidence="3 4">
    <name type="scientific">Patiria miniata</name>
    <name type="common">Bat star</name>
    <name type="synonym">Asterina miniata</name>
    <dbReference type="NCBI Taxonomy" id="46514"/>
    <lineage>
        <taxon>Eukaryota</taxon>
        <taxon>Metazoa</taxon>
        <taxon>Echinodermata</taxon>
        <taxon>Eleutherozoa</taxon>
        <taxon>Asterozoa</taxon>
        <taxon>Asteroidea</taxon>
        <taxon>Valvatacea</taxon>
        <taxon>Valvatida</taxon>
        <taxon>Asterinidae</taxon>
        <taxon>Patiria</taxon>
    </lineage>
</organism>
<sequence>MEKTCCHSHNPTYWASRNGTTKSTSDGGTRTPEMIGNGGTTVIDLNDSHDHHKNHGNGFLLNGALPNGVHPSLAQGNGALPHSAIEKIAIEIAEAQANHPPSPPPVFQPEPFKTVLAIVYCMLVSFMSAFTMTYTHDRTPDLASNPPLPDVVFDLVPRMEWAFLACEIGMMLLMAANVVNITFHKHR</sequence>
<evidence type="ECO:0000256" key="2">
    <source>
        <dbReference type="SAM" id="Phobius"/>
    </source>
</evidence>
<evidence type="ECO:0000313" key="3">
    <source>
        <dbReference type="EnsemblMetazoa" id="XP_038060535.1"/>
    </source>
</evidence>
<accession>A0A914A9K7</accession>
<dbReference type="EnsemblMetazoa" id="XM_038204607.1">
    <property type="protein sequence ID" value="XP_038060535.1"/>
    <property type="gene ID" value="LOC119731437"/>
</dbReference>
<evidence type="ECO:0000256" key="1">
    <source>
        <dbReference type="SAM" id="MobiDB-lite"/>
    </source>
</evidence>
<keyword evidence="2" id="KW-0472">Membrane</keyword>
<dbReference type="PANTHER" id="PTHR21290">
    <property type="entry name" value="SPHINGOMYELIN SYNTHETASE"/>
    <property type="match status" value="1"/>
</dbReference>
<reference evidence="3" key="1">
    <citation type="submission" date="2022-11" db="UniProtKB">
        <authorList>
            <consortium name="EnsemblMetazoa"/>
        </authorList>
    </citation>
    <scope>IDENTIFICATION</scope>
</reference>
<name>A0A914A9K7_PATMI</name>
<dbReference type="GO" id="GO:0000139">
    <property type="term" value="C:Golgi membrane"/>
    <property type="evidence" value="ECO:0007669"/>
    <property type="project" value="TreeGrafter"/>
</dbReference>
<dbReference type="Proteomes" id="UP000887568">
    <property type="component" value="Unplaced"/>
</dbReference>
<dbReference type="GO" id="GO:0005789">
    <property type="term" value="C:endoplasmic reticulum membrane"/>
    <property type="evidence" value="ECO:0007669"/>
    <property type="project" value="TreeGrafter"/>
</dbReference>
<dbReference type="GO" id="GO:0046513">
    <property type="term" value="P:ceramide biosynthetic process"/>
    <property type="evidence" value="ECO:0007669"/>
    <property type="project" value="TreeGrafter"/>
</dbReference>
<proteinExistence type="predicted"/>
<dbReference type="GO" id="GO:0033188">
    <property type="term" value="F:sphingomyelin synthase activity"/>
    <property type="evidence" value="ECO:0007669"/>
    <property type="project" value="TreeGrafter"/>
</dbReference>
<dbReference type="PANTHER" id="PTHR21290:SF25">
    <property type="entry name" value="SPHINGOMYELIN SYNTHASE-RELATED PROTEIN 1"/>
    <property type="match status" value="1"/>
</dbReference>
<feature type="transmembrane region" description="Helical" evidence="2">
    <location>
        <begin position="161"/>
        <end position="183"/>
    </location>
</feature>
<dbReference type="AlphaFoldDB" id="A0A914A9K7"/>
<feature type="transmembrane region" description="Helical" evidence="2">
    <location>
        <begin position="115"/>
        <end position="134"/>
    </location>
</feature>
<dbReference type="GO" id="GO:0005886">
    <property type="term" value="C:plasma membrane"/>
    <property type="evidence" value="ECO:0007669"/>
    <property type="project" value="TreeGrafter"/>
</dbReference>